<evidence type="ECO:0000313" key="1">
    <source>
        <dbReference type="EMBL" id="OMP05834.1"/>
    </source>
</evidence>
<dbReference type="AlphaFoldDB" id="A0A1R3KFM5"/>
<dbReference type="EMBL" id="AWWV01005175">
    <property type="protein sequence ID" value="OMP05834.1"/>
    <property type="molecule type" value="Genomic_DNA"/>
</dbReference>
<name>A0A1R3KFM5_COCAP</name>
<evidence type="ECO:0000313" key="2">
    <source>
        <dbReference type="Proteomes" id="UP000188268"/>
    </source>
</evidence>
<organism evidence="1 2">
    <name type="scientific">Corchorus capsularis</name>
    <name type="common">Jute</name>
    <dbReference type="NCBI Taxonomy" id="210143"/>
    <lineage>
        <taxon>Eukaryota</taxon>
        <taxon>Viridiplantae</taxon>
        <taxon>Streptophyta</taxon>
        <taxon>Embryophyta</taxon>
        <taxon>Tracheophyta</taxon>
        <taxon>Spermatophyta</taxon>
        <taxon>Magnoliopsida</taxon>
        <taxon>eudicotyledons</taxon>
        <taxon>Gunneridae</taxon>
        <taxon>Pentapetalae</taxon>
        <taxon>rosids</taxon>
        <taxon>malvids</taxon>
        <taxon>Malvales</taxon>
        <taxon>Malvaceae</taxon>
        <taxon>Grewioideae</taxon>
        <taxon>Apeibeae</taxon>
        <taxon>Corchorus</taxon>
    </lineage>
</organism>
<accession>A0A1R3KFM5</accession>
<dbReference type="Proteomes" id="UP000188268">
    <property type="component" value="Unassembled WGS sequence"/>
</dbReference>
<proteinExistence type="predicted"/>
<reference evidence="1 2" key="1">
    <citation type="submission" date="2013-09" db="EMBL/GenBank/DDBJ databases">
        <title>Corchorus capsularis genome sequencing.</title>
        <authorList>
            <person name="Alam M."/>
            <person name="Haque M.S."/>
            <person name="Islam M.S."/>
            <person name="Emdad E.M."/>
            <person name="Islam M.M."/>
            <person name="Ahmed B."/>
            <person name="Halim A."/>
            <person name="Hossen Q.M.M."/>
            <person name="Hossain M.Z."/>
            <person name="Ahmed R."/>
            <person name="Khan M.M."/>
            <person name="Islam R."/>
            <person name="Rashid M.M."/>
            <person name="Khan S.A."/>
            <person name="Rahman M.S."/>
            <person name="Alam M."/>
        </authorList>
    </citation>
    <scope>NUCLEOTIDE SEQUENCE [LARGE SCALE GENOMIC DNA]</scope>
    <source>
        <strain evidence="2">cv. CVL-1</strain>
        <tissue evidence="1">Whole seedling</tissue>
    </source>
</reference>
<gene>
    <name evidence="1" type="ORF">CCACVL1_01817</name>
</gene>
<keyword evidence="2" id="KW-1185">Reference proteome</keyword>
<sequence>GIAKDSHYASKQQGIAKAVIKLKHIA</sequence>
<comment type="caution">
    <text evidence="1">The sequence shown here is derived from an EMBL/GenBank/DDBJ whole genome shotgun (WGS) entry which is preliminary data.</text>
</comment>
<dbReference type="Gramene" id="OMP05834">
    <property type="protein sequence ID" value="OMP05834"/>
    <property type="gene ID" value="CCACVL1_01817"/>
</dbReference>
<feature type="non-terminal residue" evidence="1">
    <location>
        <position position="1"/>
    </location>
</feature>
<protein>
    <submittedName>
        <fullName evidence="1">Uncharacterized protein</fullName>
    </submittedName>
</protein>